<evidence type="ECO:0000259" key="2">
    <source>
        <dbReference type="PROSITE" id="PS50994"/>
    </source>
</evidence>
<evidence type="ECO:0000256" key="1">
    <source>
        <dbReference type="ARBA" id="ARBA00022884"/>
    </source>
</evidence>
<evidence type="ECO:0000313" key="4">
    <source>
        <dbReference type="Proteomes" id="UP000765509"/>
    </source>
</evidence>
<dbReference type="GO" id="GO:0003723">
    <property type="term" value="F:RNA binding"/>
    <property type="evidence" value="ECO:0007669"/>
    <property type="project" value="UniProtKB-KW"/>
</dbReference>
<dbReference type="EMBL" id="AVOT02061118">
    <property type="protein sequence ID" value="MBW0554434.1"/>
    <property type="molecule type" value="Genomic_DNA"/>
</dbReference>
<evidence type="ECO:0000313" key="3">
    <source>
        <dbReference type="EMBL" id="MBW0554434.1"/>
    </source>
</evidence>
<dbReference type="Gene3D" id="3.30.420.10">
    <property type="entry name" value="Ribonuclease H-like superfamily/Ribonuclease H"/>
    <property type="match status" value="1"/>
</dbReference>
<dbReference type="PROSITE" id="PS50994">
    <property type="entry name" value="INTEGRASE"/>
    <property type="match status" value="1"/>
</dbReference>
<dbReference type="Proteomes" id="UP000765509">
    <property type="component" value="Unassembled WGS sequence"/>
</dbReference>
<dbReference type="AlphaFoldDB" id="A0A9Q3PAJ5"/>
<sequence length="218" mass="26002">MGNMSEDRTKERIASISWWPQWEKKLSEYIIGFEKFHNSNRKNGMNYEILQHLDDPKNPWEIINMDWVTGCFPGGYQNYNYFLLIVESFRKSVICLPFHKYYTAMDTRFLFWNKIIETCGVPKIIIGYREPKFTSDFWTNLYDILETKLSFSTAYHPQTNGLSERIIQTMEFIITRLCSYGMEYKGHKWYTQDWIPFQPDIKLAYSTSQGMESLIFSG</sequence>
<dbReference type="SUPFAM" id="SSF53098">
    <property type="entry name" value="Ribonuclease H-like"/>
    <property type="match status" value="1"/>
</dbReference>
<dbReference type="PANTHER" id="PTHR37984:SF5">
    <property type="entry name" value="PROTEIN NYNRIN-LIKE"/>
    <property type="match status" value="1"/>
</dbReference>
<dbReference type="GO" id="GO:0015074">
    <property type="term" value="P:DNA integration"/>
    <property type="evidence" value="ECO:0007669"/>
    <property type="project" value="InterPro"/>
</dbReference>
<reference evidence="3" key="1">
    <citation type="submission" date="2021-03" db="EMBL/GenBank/DDBJ databases">
        <title>Draft genome sequence of rust myrtle Austropuccinia psidii MF-1, a brazilian biotype.</title>
        <authorList>
            <person name="Quecine M.C."/>
            <person name="Pachon D.M.R."/>
            <person name="Bonatelli M.L."/>
            <person name="Correr F.H."/>
            <person name="Franceschini L.M."/>
            <person name="Leite T.F."/>
            <person name="Margarido G.R.A."/>
            <person name="Almeida C.A."/>
            <person name="Ferrarezi J.A."/>
            <person name="Labate C.A."/>
        </authorList>
    </citation>
    <scope>NUCLEOTIDE SEQUENCE</scope>
    <source>
        <strain evidence="3">MF-1</strain>
    </source>
</reference>
<name>A0A9Q3PAJ5_9BASI</name>
<protein>
    <recommendedName>
        <fullName evidence="2">Integrase catalytic domain-containing protein</fullName>
    </recommendedName>
</protein>
<dbReference type="InterPro" id="IPR012337">
    <property type="entry name" value="RNaseH-like_sf"/>
</dbReference>
<gene>
    <name evidence="3" type="ORF">O181_094149</name>
</gene>
<organism evidence="3 4">
    <name type="scientific">Austropuccinia psidii MF-1</name>
    <dbReference type="NCBI Taxonomy" id="1389203"/>
    <lineage>
        <taxon>Eukaryota</taxon>
        <taxon>Fungi</taxon>
        <taxon>Dikarya</taxon>
        <taxon>Basidiomycota</taxon>
        <taxon>Pucciniomycotina</taxon>
        <taxon>Pucciniomycetes</taxon>
        <taxon>Pucciniales</taxon>
        <taxon>Sphaerophragmiaceae</taxon>
        <taxon>Austropuccinia</taxon>
    </lineage>
</organism>
<dbReference type="InterPro" id="IPR036397">
    <property type="entry name" value="RNaseH_sf"/>
</dbReference>
<keyword evidence="1" id="KW-0694">RNA-binding</keyword>
<comment type="caution">
    <text evidence="3">The sequence shown here is derived from an EMBL/GenBank/DDBJ whole genome shotgun (WGS) entry which is preliminary data.</text>
</comment>
<dbReference type="InterPro" id="IPR001584">
    <property type="entry name" value="Integrase_cat-core"/>
</dbReference>
<dbReference type="GO" id="GO:0005634">
    <property type="term" value="C:nucleus"/>
    <property type="evidence" value="ECO:0007669"/>
    <property type="project" value="UniProtKB-ARBA"/>
</dbReference>
<dbReference type="PANTHER" id="PTHR37984">
    <property type="entry name" value="PROTEIN CBG26694"/>
    <property type="match status" value="1"/>
</dbReference>
<accession>A0A9Q3PAJ5</accession>
<proteinExistence type="predicted"/>
<feature type="domain" description="Integrase catalytic" evidence="2">
    <location>
        <begin position="55"/>
        <end position="218"/>
    </location>
</feature>
<keyword evidence="4" id="KW-1185">Reference proteome</keyword>
<dbReference type="InterPro" id="IPR050951">
    <property type="entry name" value="Retrovirus_Pol_polyprotein"/>
</dbReference>